<dbReference type="GO" id="GO:0005634">
    <property type="term" value="C:nucleus"/>
    <property type="evidence" value="ECO:0007669"/>
    <property type="project" value="UniProtKB-SubCell"/>
</dbReference>
<dbReference type="PANTHER" id="PTHR12945:SF0">
    <property type="entry name" value="TRNA (ADENINE(58)-N(1))-METHYLTRANSFERASE NON-CATALYTIC SUBUNIT TRM6"/>
    <property type="match status" value="1"/>
</dbReference>
<evidence type="ECO:0000256" key="5">
    <source>
        <dbReference type="ARBA" id="ARBA00023242"/>
    </source>
</evidence>
<evidence type="ECO:0000256" key="6">
    <source>
        <dbReference type="PIRNR" id="PIRNR038170"/>
    </source>
</evidence>
<proteinExistence type="inferred from homology"/>
<dbReference type="AlphaFoldDB" id="A0A2U9RAH7"/>
<dbReference type="PANTHER" id="PTHR12945">
    <property type="entry name" value="TRANSLATION INITIATION FACTOR EIF3-RELATED"/>
    <property type="match status" value="1"/>
</dbReference>
<keyword evidence="5 6" id="KW-0539">Nucleus</keyword>
<dbReference type="KEGG" id="pkz:C5L36_0D06440"/>
<dbReference type="RefSeq" id="XP_029323394.1">
    <property type="nucleotide sequence ID" value="XM_029467534.1"/>
</dbReference>
<dbReference type="InterPro" id="IPR017423">
    <property type="entry name" value="TRM6"/>
</dbReference>
<sequence length="456" mass="51760">MSAYEPNTHITVDEYAILHLPSGARKMIQLRADGFINLGKFGSFNVCDVLGYPYGQAFEIQSENSVIPISSLEEGITDLNELDSEELTNGSSKDNRELIDGANVQKLTVEEIEEMKSKAGGNEIARELIQNMIKNHASFDKKTSYSQEKYLDRKHKKFLRRFQINYLTSTEMLDYLYYEKEPFRINNLSIEMLGLIMSIGNVMPGGNYLVTDETGGLIVYAMLERMGGRGRITLLHENDQPSVHLLNKTRFARELASSPESMVQYVNVLQFLEPENERPEFTPLSEEEIKELPEIAQIQYERKVKRFEIVNAAIDRVIANDFESLIYASTLNPTSFIPRILPRLRGSSPIVIYNQYKEILIELNHIFLRQKSILLPNIHHSVVTRYQTVPGKIHPLMTSRADGGYILTGIKVFPIENVVAVGRGTKKRKTGKPQETSDDATPCPEIKDSSLTPETH</sequence>
<evidence type="ECO:0000313" key="9">
    <source>
        <dbReference type="Proteomes" id="UP000249293"/>
    </source>
</evidence>
<comment type="subunit">
    <text evidence="6">Heterotetramer.</text>
</comment>
<dbReference type="OrthoDB" id="10254665at2759"/>
<feature type="region of interest" description="Disordered" evidence="7">
    <location>
        <begin position="424"/>
        <end position="456"/>
    </location>
</feature>
<dbReference type="Pfam" id="PF04189">
    <property type="entry name" value="Gcd10p"/>
    <property type="match status" value="1"/>
</dbReference>
<dbReference type="STRING" id="4909.A0A2U9RAH7"/>
<gene>
    <name evidence="8" type="ORF">C5L36_0D06440</name>
</gene>
<reference evidence="8 9" key="1">
    <citation type="submission" date="2018-06" db="EMBL/GenBank/DDBJ databases">
        <title>Population genomics shows no distinction between pathogenic Candida krusei and environmental Pichia kudriavzevii: One species, four names.</title>
        <authorList>
            <person name="Douglass A.P."/>
            <person name="Offei B."/>
            <person name="Braun-Galleani S."/>
            <person name="Coughlan A.Y."/>
            <person name="Martos A."/>
            <person name="Ortiz-Merino R.A."/>
            <person name="Byrne K.P."/>
            <person name="Wolfe K.H."/>
        </authorList>
    </citation>
    <scope>NUCLEOTIDE SEQUENCE [LARGE SCALE GENOMIC DNA]</scope>
    <source>
        <strain evidence="8 9">CBS573</strain>
    </source>
</reference>
<protein>
    <recommendedName>
        <fullName evidence="3 6">tRNA (adenine(58)-N(1))-methyltransferase non-catalytic subunit TRM6</fullName>
    </recommendedName>
</protein>
<comment type="similarity">
    <text evidence="2 6">Belongs to the TRM6/GCD10 family.</text>
</comment>
<keyword evidence="9" id="KW-1185">Reference proteome</keyword>
<dbReference type="VEuPathDB" id="FungiDB:C5L36_0D06440"/>
<accession>A0A2U9RAH7</accession>
<evidence type="ECO:0000313" key="8">
    <source>
        <dbReference type="EMBL" id="AWU77918.1"/>
    </source>
</evidence>
<name>A0A2U9RAH7_PICKU</name>
<keyword evidence="4 6" id="KW-0819">tRNA processing</keyword>
<comment type="subcellular location">
    <subcellularLocation>
        <location evidence="1 6">Nucleus</location>
    </subcellularLocation>
</comment>
<evidence type="ECO:0000256" key="1">
    <source>
        <dbReference type="ARBA" id="ARBA00004123"/>
    </source>
</evidence>
<dbReference type="GO" id="GO:0031515">
    <property type="term" value="C:tRNA (m1A) methyltransferase complex"/>
    <property type="evidence" value="ECO:0007669"/>
    <property type="project" value="UniProtKB-UniRule"/>
</dbReference>
<evidence type="ECO:0000256" key="4">
    <source>
        <dbReference type="ARBA" id="ARBA00022694"/>
    </source>
</evidence>
<dbReference type="EMBL" id="CP028776">
    <property type="protein sequence ID" value="AWU77918.1"/>
    <property type="molecule type" value="Genomic_DNA"/>
</dbReference>
<evidence type="ECO:0000256" key="2">
    <source>
        <dbReference type="ARBA" id="ARBA00008320"/>
    </source>
</evidence>
<dbReference type="GeneID" id="40385746"/>
<evidence type="ECO:0000256" key="3">
    <source>
        <dbReference type="ARBA" id="ARBA00021704"/>
    </source>
</evidence>
<dbReference type="PIRSF" id="PIRSF038170">
    <property type="entry name" value="tRNA_m1A_mtfrase"/>
    <property type="match status" value="1"/>
</dbReference>
<organism evidence="8 9">
    <name type="scientific">Pichia kudriavzevii</name>
    <name type="common">Yeast</name>
    <name type="synonym">Issatchenkia orientalis</name>
    <dbReference type="NCBI Taxonomy" id="4909"/>
    <lineage>
        <taxon>Eukaryota</taxon>
        <taxon>Fungi</taxon>
        <taxon>Dikarya</taxon>
        <taxon>Ascomycota</taxon>
        <taxon>Saccharomycotina</taxon>
        <taxon>Pichiomycetes</taxon>
        <taxon>Pichiales</taxon>
        <taxon>Pichiaceae</taxon>
        <taxon>Pichia</taxon>
    </lineage>
</organism>
<dbReference type="GO" id="GO:0030488">
    <property type="term" value="P:tRNA methylation"/>
    <property type="evidence" value="ECO:0007669"/>
    <property type="project" value="InterPro"/>
</dbReference>
<evidence type="ECO:0000256" key="7">
    <source>
        <dbReference type="SAM" id="MobiDB-lite"/>
    </source>
</evidence>
<comment type="function">
    <text evidence="6">Substrate-binding subunit of tRNA (adenine-N1-)-methyltransferase, which catalyzes the formation of N1-methyladenine at position 58 (m1A58) in initiator methionyl-tRNA.</text>
</comment>
<dbReference type="Proteomes" id="UP000249293">
    <property type="component" value="Chromosome 4"/>
</dbReference>